<reference evidence="3" key="1">
    <citation type="submission" date="2019-03" db="EMBL/GenBank/DDBJ databases">
        <title>Long read genome sequence of the mycoparasitic Pythium oligandrum ATCC 38472 isolated from sugarbeet rhizosphere.</title>
        <authorList>
            <person name="Gaulin E."/>
        </authorList>
    </citation>
    <scope>NUCLEOTIDE SEQUENCE</scope>
    <source>
        <strain evidence="3">ATCC 38472_TT</strain>
    </source>
</reference>
<feature type="coiled-coil region" evidence="1">
    <location>
        <begin position="70"/>
        <end position="104"/>
    </location>
</feature>
<evidence type="ECO:0000313" key="3">
    <source>
        <dbReference type="EMBL" id="TMW59834.1"/>
    </source>
</evidence>
<dbReference type="Proteomes" id="UP000794436">
    <property type="component" value="Unassembled WGS sequence"/>
</dbReference>
<dbReference type="OrthoDB" id="73695at2759"/>
<proteinExistence type="predicted"/>
<keyword evidence="4" id="KW-1185">Reference proteome</keyword>
<name>A0A8K1FGB3_PYTOL</name>
<feature type="region of interest" description="Disordered" evidence="2">
    <location>
        <begin position="33"/>
        <end position="69"/>
    </location>
</feature>
<sequence>MESDSHALMAALAVLDAWDDDDDWLLRGEGAMIELPDDGDAASTDSDEVRQKKEGRRPVASTKNSKKCTSTRRREEIAFLRAKADELQEELAGLKQRRADVTVEPDTDSSSMWEEIAARQYCERQMVEQENTRLRAMLADEVRISEELMQLRQRQLRIETKARRSIPGFVQHEKRPKRLWSANEPVRLIGHDTTQQVDDLALEQMRRCEELFNEADAIFSSKLFGSEKRTFRQVDFQEDGCGGMLVLMQAAWLMPFDTTSVADALWDYFTRKPSEKEHSKFQNVKLDKDSSLLSFTAKSFENDHTIQVKIGTQRRKIGDMERVVADFRGSPVDGTPSPLHGFSVCGEGWMQVQALPLNIRQGAAPRQPELAQVYLFRRIRVTSLAADAVSSGDQKQSMNAFTEVMVKHMSEDIKASQQIIENELLYGPSEPAEPNPISCGLASPTAEAFEAVLDCFSDEPECRDMSVVPHSQLIADVSTEIVPTR</sequence>
<evidence type="ECO:0000256" key="2">
    <source>
        <dbReference type="SAM" id="MobiDB-lite"/>
    </source>
</evidence>
<dbReference type="EMBL" id="SPLM01000109">
    <property type="protein sequence ID" value="TMW59834.1"/>
    <property type="molecule type" value="Genomic_DNA"/>
</dbReference>
<dbReference type="AlphaFoldDB" id="A0A8K1FGB3"/>
<keyword evidence="1" id="KW-0175">Coiled coil</keyword>
<comment type="caution">
    <text evidence="3">The sequence shown here is derived from an EMBL/GenBank/DDBJ whole genome shotgun (WGS) entry which is preliminary data.</text>
</comment>
<evidence type="ECO:0000256" key="1">
    <source>
        <dbReference type="SAM" id="Coils"/>
    </source>
</evidence>
<evidence type="ECO:0000313" key="4">
    <source>
        <dbReference type="Proteomes" id="UP000794436"/>
    </source>
</evidence>
<organism evidence="3 4">
    <name type="scientific">Pythium oligandrum</name>
    <name type="common">Mycoparasitic fungus</name>
    <dbReference type="NCBI Taxonomy" id="41045"/>
    <lineage>
        <taxon>Eukaryota</taxon>
        <taxon>Sar</taxon>
        <taxon>Stramenopiles</taxon>
        <taxon>Oomycota</taxon>
        <taxon>Peronosporomycetes</taxon>
        <taxon>Pythiales</taxon>
        <taxon>Pythiaceae</taxon>
        <taxon>Pythium</taxon>
    </lineage>
</organism>
<protein>
    <submittedName>
        <fullName evidence="3">Uncharacterized protein</fullName>
    </submittedName>
</protein>
<accession>A0A8K1FGB3</accession>
<gene>
    <name evidence="3" type="ORF">Poli38472_004903</name>
</gene>